<feature type="signal peptide" evidence="1">
    <location>
        <begin position="1"/>
        <end position="19"/>
    </location>
</feature>
<evidence type="ECO:0000313" key="3">
    <source>
        <dbReference type="Proteomes" id="UP000419144"/>
    </source>
</evidence>
<gene>
    <name evidence="2" type="ORF">LtaPh_3509000</name>
</gene>
<name>A0A640KSI8_LEITA</name>
<keyword evidence="3" id="KW-1185">Reference proteome</keyword>
<evidence type="ECO:0008006" key="4">
    <source>
        <dbReference type="Google" id="ProtNLM"/>
    </source>
</evidence>
<protein>
    <recommendedName>
        <fullName evidence="4">Secreted protein</fullName>
    </recommendedName>
</protein>
<keyword evidence="1" id="KW-0732">Signal</keyword>
<proteinExistence type="predicted"/>
<evidence type="ECO:0000313" key="2">
    <source>
        <dbReference type="EMBL" id="GET92586.1"/>
    </source>
</evidence>
<dbReference type="EMBL" id="BLBS01000056">
    <property type="protein sequence ID" value="GET92586.1"/>
    <property type="molecule type" value="Genomic_DNA"/>
</dbReference>
<dbReference type="Proteomes" id="UP000419144">
    <property type="component" value="Unassembled WGS sequence"/>
</dbReference>
<sequence>MRWRSHIIVFTLHWRPCITIAPQYTCRTWLPARDASNGSQRPTSDAYGNYTIRYPPPQVITSVCAAAWCDTTPSIRGTGVPQQAFQLLHPAPSHAFPPRLKSSCKHFDSPHPCITASEAAAQQPPVRLFPPPRVLEKTFWKRFYTSAPGQPDVLCDPLASMPRRIHRLPADAHRCTGDQAEHAKGNSLCTAELSATQLSALLFSVSRSIRHASAQHYREVARRTDSHQFEYRWAVAEALATAAGTAHRHHFHGHSSLTLATARRGGLSVM</sequence>
<comment type="caution">
    <text evidence="2">The sequence shown here is derived from an EMBL/GenBank/DDBJ whole genome shotgun (WGS) entry which is preliminary data.</text>
</comment>
<dbReference type="AlphaFoldDB" id="A0A640KSI8"/>
<dbReference type="VEuPathDB" id="TriTrypDB:LtaPh_3509000"/>
<organism evidence="2 3">
    <name type="scientific">Leishmania tarentolae</name>
    <name type="common">Sauroleishmania tarentolae</name>
    <dbReference type="NCBI Taxonomy" id="5689"/>
    <lineage>
        <taxon>Eukaryota</taxon>
        <taxon>Discoba</taxon>
        <taxon>Euglenozoa</taxon>
        <taxon>Kinetoplastea</taxon>
        <taxon>Metakinetoplastina</taxon>
        <taxon>Trypanosomatida</taxon>
        <taxon>Trypanosomatidae</taxon>
        <taxon>Leishmaniinae</taxon>
        <taxon>Leishmania</taxon>
        <taxon>lizard Leishmania</taxon>
    </lineage>
</organism>
<reference evidence="2" key="1">
    <citation type="submission" date="2019-11" db="EMBL/GenBank/DDBJ databases">
        <title>Leishmania tarentolae CDS.</title>
        <authorList>
            <person name="Goto Y."/>
            <person name="Yamagishi J."/>
        </authorList>
    </citation>
    <scope>NUCLEOTIDE SEQUENCE [LARGE SCALE GENOMIC DNA]</scope>
    <source>
        <strain evidence="2">Parrot Tar II</strain>
    </source>
</reference>
<evidence type="ECO:0000256" key="1">
    <source>
        <dbReference type="SAM" id="SignalP"/>
    </source>
</evidence>
<feature type="chain" id="PRO_5025027499" description="Secreted protein" evidence="1">
    <location>
        <begin position="20"/>
        <end position="270"/>
    </location>
</feature>
<accession>A0A640KSI8</accession>
<dbReference type="OrthoDB" id="267260at2759"/>